<name>A0A2M6X0F9_9BACT</name>
<evidence type="ECO:0000313" key="1">
    <source>
        <dbReference type="EMBL" id="PIT98551.1"/>
    </source>
</evidence>
<dbReference type="AlphaFoldDB" id="A0A2M6X0F9"/>
<proteinExistence type="predicted"/>
<dbReference type="EMBL" id="PEZP01000001">
    <property type="protein sequence ID" value="PIT98551.1"/>
    <property type="molecule type" value="Genomic_DNA"/>
</dbReference>
<dbReference type="Proteomes" id="UP000230731">
    <property type="component" value="Unassembled WGS sequence"/>
</dbReference>
<gene>
    <name evidence="1" type="ORF">COT71_00030</name>
</gene>
<dbReference type="SUPFAM" id="SSF53756">
    <property type="entry name" value="UDP-Glycosyltransferase/glycogen phosphorylase"/>
    <property type="match status" value="1"/>
</dbReference>
<dbReference type="Gene3D" id="3.40.50.12580">
    <property type="match status" value="1"/>
</dbReference>
<sequence>MKIALSVPSGYHARELLLPLHRDLDDDSDINQVLVITPAGDLRKQVFPHYCSKFCFVTNPKNITGHKQLLERERPDSIITDTNGLDQLDVPILQAARQLRIPTLTFIASWDNIWKIARAKASGQPYCNADRFIVWNKAMKVHLHRVFPEIAPEHILVIGAPRFDYFWHKVKIPSKSQLRAYLNLPDDDRPLIHFATTELYPLDYVIAAVHAARQSGTFTAMPHLYASVHPGGKIENHDHYAQKYNVTIRYSFGRHQQAAHPLFQYNPTEKDVSMLAALFTHADLLINHSSTVAIESFAGGTPVINIKYGRPLDWWRWRRSAVYRDFKEHYQDILIDRPTKVVYNKSQLIAAIQEYLANPTLDQKNRWSNLKRMITTVDGTAGKKVLAAIKLVASVPTS</sequence>
<dbReference type="InterPro" id="IPR043148">
    <property type="entry name" value="TagF_C"/>
</dbReference>
<evidence type="ECO:0000313" key="2">
    <source>
        <dbReference type="Proteomes" id="UP000230731"/>
    </source>
</evidence>
<protein>
    <recommendedName>
        <fullName evidence="3">UDP-N-acetylglucosamine 2-epimerase domain-containing protein</fullName>
    </recommendedName>
</protein>
<organism evidence="1 2">
    <name type="scientific">Candidatus Andersenbacteria bacterium CG10_big_fil_rev_8_21_14_0_10_54_11</name>
    <dbReference type="NCBI Taxonomy" id="1974485"/>
    <lineage>
        <taxon>Bacteria</taxon>
        <taxon>Candidatus Anderseniibacteriota</taxon>
    </lineage>
</organism>
<reference evidence="2" key="1">
    <citation type="submission" date="2017-09" db="EMBL/GenBank/DDBJ databases">
        <title>Depth-based differentiation of microbial function through sediment-hosted aquifers and enrichment of novel symbionts in the deep terrestrial subsurface.</title>
        <authorList>
            <person name="Probst A.J."/>
            <person name="Ladd B."/>
            <person name="Jarett J.K."/>
            <person name="Geller-Mcgrath D.E."/>
            <person name="Sieber C.M.K."/>
            <person name="Emerson J.B."/>
            <person name="Anantharaman K."/>
            <person name="Thomas B.C."/>
            <person name="Malmstrom R."/>
            <person name="Stieglmeier M."/>
            <person name="Klingl A."/>
            <person name="Woyke T."/>
            <person name="Ryan C.M."/>
            <person name="Banfield J.F."/>
        </authorList>
    </citation>
    <scope>NUCLEOTIDE SEQUENCE [LARGE SCALE GENOMIC DNA]</scope>
</reference>
<accession>A0A2M6X0F9</accession>
<evidence type="ECO:0008006" key="3">
    <source>
        <dbReference type="Google" id="ProtNLM"/>
    </source>
</evidence>
<comment type="caution">
    <text evidence="1">The sequence shown here is derived from an EMBL/GenBank/DDBJ whole genome shotgun (WGS) entry which is preliminary data.</text>
</comment>